<dbReference type="GO" id="GO:0000981">
    <property type="term" value="F:DNA-binding transcription factor activity, RNA polymerase II-specific"/>
    <property type="evidence" value="ECO:0007669"/>
    <property type="project" value="TreeGrafter"/>
</dbReference>
<evidence type="ECO:0000256" key="2">
    <source>
        <dbReference type="ARBA" id="ARBA00022737"/>
    </source>
</evidence>
<keyword evidence="2" id="KW-0677">Repeat</keyword>
<keyword evidence="3 5" id="KW-0863">Zinc-finger</keyword>
<feature type="domain" description="C2H2-type" evidence="6">
    <location>
        <begin position="205"/>
        <end position="232"/>
    </location>
</feature>
<dbReference type="SUPFAM" id="SSF57667">
    <property type="entry name" value="beta-beta-alpha zinc fingers"/>
    <property type="match status" value="3"/>
</dbReference>
<dbReference type="OrthoDB" id="6077919at2759"/>
<dbReference type="SMART" id="SM00355">
    <property type="entry name" value="ZnF_C2H2"/>
    <property type="match status" value="6"/>
</dbReference>
<dbReference type="Gene3D" id="3.30.160.60">
    <property type="entry name" value="Classic Zinc Finger"/>
    <property type="match status" value="6"/>
</dbReference>
<feature type="domain" description="C2H2-type" evidence="6">
    <location>
        <begin position="319"/>
        <end position="347"/>
    </location>
</feature>
<dbReference type="PANTHER" id="PTHR24379:SF127">
    <property type="entry name" value="BLOODY FINGERS-RELATED"/>
    <property type="match status" value="1"/>
</dbReference>
<dbReference type="EMBL" id="JADBJN010000001">
    <property type="protein sequence ID" value="KAG5680922.1"/>
    <property type="molecule type" value="Genomic_DNA"/>
</dbReference>
<dbReference type="PROSITE" id="PS50157">
    <property type="entry name" value="ZINC_FINGER_C2H2_2"/>
    <property type="match status" value="6"/>
</dbReference>
<dbReference type="GO" id="GO:0005634">
    <property type="term" value="C:nucleus"/>
    <property type="evidence" value="ECO:0007669"/>
    <property type="project" value="TreeGrafter"/>
</dbReference>
<keyword evidence="4" id="KW-0862">Zinc</keyword>
<feature type="domain" description="C2H2-type" evidence="6">
    <location>
        <begin position="177"/>
        <end position="204"/>
    </location>
</feature>
<gene>
    <name evidence="7" type="ORF">PVAND_010398</name>
</gene>
<organism evidence="7 8">
    <name type="scientific">Polypedilum vanderplanki</name>
    <name type="common">Sleeping chironomid midge</name>
    <dbReference type="NCBI Taxonomy" id="319348"/>
    <lineage>
        <taxon>Eukaryota</taxon>
        <taxon>Metazoa</taxon>
        <taxon>Ecdysozoa</taxon>
        <taxon>Arthropoda</taxon>
        <taxon>Hexapoda</taxon>
        <taxon>Insecta</taxon>
        <taxon>Pterygota</taxon>
        <taxon>Neoptera</taxon>
        <taxon>Endopterygota</taxon>
        <taxon>Diptera</taxon>
        <taxon>Nematocera</taxon>
        <taxon>Chironomoidea</taxon>
        <taxon>Chironomidae</taxon>
        <taxon>Chironominae</taxon>
        <taxon>Polypedilum</taxon>
        <taxon>Polypedilum</taxon>
    </lineage>
</organism>
<dbReference type="Proteomes" id="UP001107558">
    <property type="component" value="Chromosome 1"/>
</dbReference>
<comment type="caution">
    <text evidence="7">The sequence shown here is derived from an EMBL/GenBank/DDBJ whole genome shotgun (WGS) entry which is preliminary data.</text>
</comment>
<proteinExistence type="predicted"/>
<name>A0A9J6CFJ4_POLVA</name>
<reference evidence="7" key="1">
    <citation type="submission" date="2021-03" db="EMBL/GenBank/DDBJ databases">
        <title>Chromosome level genome of the anhydrobiotic midge Polypedilum vanderplanki.</title>
        <authorList>
            <person name="Yoshida Y."/>
            <person name="Kikawada T."/>
            <person name="Gusev O."/>
        </authorList>
    </citation>
    <scope>NUCLEOTIDE SEQUENCE</scope>
    <source>
        <strain evidence="7">NIAS01</strain>
        <tissue evidence="7">Whole body or cell culture</tissue>
    </source>
</reference>
<dbReference type="Pfam" id="PF00096">
    <property type="entry name" value="zf-C2H2"/>
    <property type="match status" value="3"/>
</dbReference>
<evidence type="ECO:0000313" key="7">
    <source>
        <dbReference type="EMBL" id="KAG5680922.1"/>
    </source>
</evidence>
<feature type="domain" description="C2H2-type" evidence="6">
    <location>
        <begin position="291"/>
        <end position="318"/>
    </location>
</feature>
<feature type="domain" description="C2H2-type" evidence="6">
    <location>
        <begin position="263"/>
        <end position="290"/>
    </location>
</feature>
<evidence type="ECO:0000256" key="1">
    <source>
        <dbReference type="ARBA" id="ARBA00022723"/>
    </source>
</evidence>
<dbReference type="InterPro" id="IPR036236">
    <property type="entry name" value="Znf_C2H2_sf"/>
</dbReference>
<feature type="domain" description="C2H2-type" evidence="6">
    <location>
        <begin position="234"/>
        <end position="262"/>
    </location>
</feature>
<dbReference type="PROSITE" id="PS00028">
    <property type="entry name" value="ZINC_FINGER_C2H2_1"/>
    <property type="match status" value="6"/>
</dbReference>
<dbReference type="AlphaFoldDB" id="A0A9J6CFJ4"/>
<dbReference type="PANTHER" id="PTHR24379">
    <property type="entry name" value="KRAB AND ZINC FINGER DOMAIN-CONTAINING"/>
    <property type="match status" value="1"/>
</dbReference>
<evidence type="ECO:0000256" key="3">
    <source>
        <dbReference type="ARBA" id="ARBA00022771"/>
    </source>
</evidence>
<evidence type="ECO:0000313" key="8">
    <source>
        <dbReference type="Proteomes" id="UP001107558"/>
    </source>
</evidence>
<accession>A0A9J6CFJ4</accession>
<evidence type="ECO:0000256" key="5">
    <source>
        <dbReference type="PROSITE-ProRule" id="PRU00042"/>
    </source>
</evidence>
<evidence type="ECO:0000259" key="6">
    <source>
        <dbReference type="PROSITE" id="PS50157"/>
    </source>
</evidence>
<keyword evidence="1" id="KW-0479">Metal-binding</keyword>
<dbReference type="GO" id="GO:0000977">
    <property type="term" value="F:RNA polymerase II transcription regulatory region sequence-specific DNA binding"/>
    <property type="evidence" value="ECO:0007669"/>
    <property type="project" value="TreeGrafter"/>
</dbReference>
<evidence type="ECO:0000256" key="4">
    <source>
        <dbReference type="ARBA" id="ARBA00022833"/>
    </source>
</evidence>
<dbReference type="Pfam" id="PF13912">
    <property type="entry name" value="zf-C2H2_6"/>
    <property type="match status" value="2"/>
</dbReference>
<dbReference type="GO" id="GO:0008270">
    <property type="term" value="F:zinc ion binding"/>
    <property type="evidence" value="ECO:0007669"/>
    <property type="project" value="UniProtKB-KW"/>
</dbReference>
<keyword evidence="8" id="KW-1185">Reference proteome</keyword>
<dbReference type="InterPro" id="IPR013087">
    <property type="entry name" value="Znf_C2H2_type"/>
</dbReference>
<sequence length="364" mass="42899">MGHFKSELSIVTSYSEKPIYQLIEAFTEFVLSEEVITDCGICQNCLIKFNEYDELIMKAEAIQLDIVQLLENKVLAIDNTKINGTKTEIEDDDDPIEYEPLDEIYFQEETAEEITEEQFEEEIIDPTDLQFQMEVVVDDTKENLTEIVRHNQSVKTSSVIKNEEGYLIVELDNQRVYQCDICSKICKDKTKLKLHREIHTNLRNVICQQCGKGFKTMNCLRNHKRTHLPERVYFKCDQCDKKYTQKVQLKKHIEIVHMNRRDFKCETCNASFGTKSVLKMHMLSHSDYRSEECSICGFRVHTKAKLRRHMKSHTGVRDYNCGICGKKFLYSYNVIAHVRNVHEKKRSFNQLESIHEYEYEQKIE</sequence>
<protein>
    <recommendedName>
        <fullName evidence="6">C2H2-type domain-containing protein</fullName>
    </recommendedName>
</protein>